<name>A0A6P3VJ63_CLUHA</name>
<feature type="compositionally biased region" description="Basic and acidic residues" evidence="2">
    <location>
        <begin position="56"/>
        <end position="66"/>
    </location>
</feature>
<gene>
    <name evidence="4" type="primary">saxo2</name>
</gene>
<organism evidence="3 4">
    <name type="scientific">Clupea harengus</name>
    <name type="common">Atlantic herring</name>
    <dbReference type="NCBI Taxonomy" id="7950"/>
    <lineage>
        <taxon>Eukaryota</taxon>
        <taxon>Metazoa</taxon>
        <taxon>Chordata</taxon>
        <taxon>Craniata</taxon>
        <taxon>Vertebrata</taxon>
        <taxon>Euteleostomi</taxon>
        <taxon>Actinopterygii</taxon>
        <taxon>Neopterygii</taxon>
        <taxon>Teleostei</taxon>
        <taxon>Clupei</taxon>
        <taxon>Clupeiformes</taxon>
        <taxon>Clupeoidei</taxon>
        <taxon>Clupeidae</taxon>
        <taxon>Clupea</taxon>
    </lineage>
</organism>
<evidence type="ECO:0000256" key="2">
    <source>
        <dbReference type="SAM" id="MobiDB-lite"/>
    </source>
</evidence>
<dbReference type="Proteomes" id="UP000515152">
    <property type="component" value="Chromosome 6"/>
</dbReference>
<protein>
    <submittedName>
        <fullName evidence="4">Stabilizer of axonemal microtubules 2 isoform X1</fullName>
    </submittedName>
</protein>
<dbReference type="GO" id="GO:0036126">
    <property type="term" value="C:sperm flagellum"/>
    <property type="evidence" value="ECO:0007669"/>
    <property type="project" value="TreeGrafter"/>
</dbReference>
<dbReference type="GO" id="GO:0005814">
    <property type="term" value="C:centriole"/>
    <property type="evidence" value="ECO:0007669"/>
    <property type="project" value="TreeGrafter"/>
</dbReference>
<comment type="similarity">
    <text evidence="1">Belongs to the FAM154 family.</text>
</comment>
<proteinExistence type="inferred from homology"/>
<evidence type="ECO:0000313" key="4">
    <source>
        <dbReference type="RefSeq" id="XP_012672718.2"/>
    </source>
</evidence>
<dbReference type="PANTHER" id="PTHR31516">
    <property type="entry name" value="STABILIZER OF AXONEMAL MICROTUBULES 2"/>
    <property type="match status" value="1"/>
</dbReference>
<evidence type="ECO:0000313" key="3">
    <source>
        <dbReference type="Proteomes" id="UP000515152"/>
    </source>
</evidence>
<dbReference type="PANTHER" id="PTHR31516:SF17">
    <property type="entry name" value="STABILIZER OF AXONEMAL MICROTUBULES 2"/>
    <property type="match status" value="1"/>
</dbReference>
<keyword evidence="3" id="KW-1185">Reference proteome</keyword>
<dbReference type="GO" id="GO:0008017">
    <property type="term" value="F:microtubule binding"/>
    <property type="evidence" value="ECO:0007669"/>
    <property type="project" value="InterPro"/>
</dbReference>
<evidence type="ECO:0000256" key="1">
    <source>
        <dbReference type="ARBA" id="ARBA00008738"/>
    </source>
</evidence>
<sequence>MTRRCICEICSCGRHHCPQPPSALYGGKGNKMCVSTEYTEKYPSYGHQSPTQSMKPKKDFQDDKGKMDGTTTFKTDYIAYDVIRRPGRQKTEYKPKPGEIDCGTTYKQDFPYYEVKSVPPTRPKQRTHVASGKLDTVPTYKADYCQWELSKRELKKPDTAYHPPSAKFGNSTTFQEDFAPRGLVLRESFRPSNQTQLSDAPFTGITCNQQTYVPHTMEARYSRPPQVYKPSSEPMQVLTSHKQDFQGLPGRIAKSCRPENPKAASSCAFQSSTEFRDRFQQWPITKPPRQKTIEYVAPTAEMDLSTTSNTYYTKHNIQPYVTAKPFAPPVRCSVPFQSTSTMKEDFKPWAPCKPDIIKKPEELHKATGKMEGLTTFRAHFTGHVLQPSVSYRPPNVAMNRDVPMEDGTMYSIEFTPKQIDVCPASFDSLPGYEFEDSDERGHKFFRKVPSQGKAGKVQTTEAVAVN</sequence>
<dbReference type="OrthoDB" id="365640at2759"/>
<accession>A0A6P3VJ63</accession>
<dbReference type="GO" id="GO:0005879">
    <property type="term" value="C:axonemal microtubule"/>
    <property type="evidence" value="ECO:0007669"/>
    <property type="project" value="TreeGrafter"/>
</dbReference>
<dbReference type="InterPro" id="IPR033336">
    <property type="entry name" value="SAXO1/2"/>
</dbReference>
<dbReference type="KEGG" id="char:105891118"/>
<dbReference type="Pfam" id="PF05217">
    <property type="entry name" value="SAXO1-2"/>
    <property type="match status" value="1"/>
</dbReference>
<reference evidence="4" key="1">
    <citation type="submission" date="2025-08" db="UniProtKB">
        <authorList>
            <consortium name="RefSeq"/>
        </authorList>
    </citation>
    <scope>IDENTIFICATION</scope>
</reference>
<dbReference type="CTD" id="283726"/>
<dbReference type="RefSeq" id="XP_012672718.2">
    <property type="nucleotide sequence ID" value="XM_012817264.3"/>
</dbReference>
<feature type="region of interest" description="Disordered" evidence="2">
    <location>
        <begin position="44"/>
        <end position="66"/>
    </location>
</feature>
<dbReference type="GO" id="GO:0036064">
    <property type="term" value="C:ciliary basal body"/>
    <property type="evidence" value="ECO:0007669"/>
    <property type="project" value="TreeGrafter"/>
</dbReference>
<dbReference type="AlphaFoldDB" id="A0A6P3VJ63"/>
<dbReference type="GeneID" id="105891118"/>